<protein>
    <submittedName>
        <fullName evidence="1">Uncharacterized protein</fullName>
    </submittedName>
</protein>
<accession>F1Z3M9</accession>
<name>F1Z3M9_9SPHN</name>
<dbReference type="InParanoid" id="F1Z3M9"/>
<proteinExistence type="predicted"/>
<evidence type="ECO:0000313" key="1">
    <source>
        <dbReference type="EMBL" id="EGD60844.1"/>
    </source>
</evidence>
<organism evidence="1 2">
    <name type="scientific">Novosphingobium nitrogenifigens DSM 19370</name>
    <dbReference type="NCBI Taxonomy" id="983920"/>
    <lineage>
        <taxon>Bacteria</taxon>
        <taxon>Pseudomonadati</taxon>
        <taxon>Pseudomonadota</taxon>
        <taxon>Alphaproteobacteria</taxon>
        <taxon>Sphingomonadales</taxon>
        <taxon>Sphingomonadaceae</taxon>
        <taxon>Novosphingobium</taxon>
    </lineage>
</organism>
<sequence length="51" mass="5967">MIHFGQYPFPRPPFPARHDLSIRIEPQRGSSQIWDDHRVPAMALSPDIDRN</sequence>
<dbReference type="Proteomes" id="UP000004728">
    <property type="component" value="Unassembled WGS sequence"/>
</dbReference>
<evidence type="ECO:0000313" key="2">
    <source>
        <dbReference type="Proteomes" id="UP000004728"/>
    </source>
</evidence>
<comment type="caution">
    <text evidence="1">The sequence shown here is derived from an EMBL/GenBank/DDBJ whole genome shotgun (WGS) entry which is preliminary data.</text>
</comment>
<keyword evidence="2" id="KW-1185">Reference proteome</keyword>
<dbReference type="EMBL" id="AEWJ01000008">
    <property type="protein sequence ID" value="EGD60844.1"/>
    <property type="molecule type" value="Genomic_DNA"/>
</dbReference>
<dbReference type="HOGENOM" id="CLU_3101513_0_0_5"/>
<gene>
    <name evidence="1" type="ORF">Y88_1732</name>
</gene>
<dbReference type="AlphaFoldDB" id="F1Z3M9"/>
<reference evidence="1 2" key="1">
    <citation type="journal article" date="2012" name="J. Bacteriol.">
        <title>Draft Genome Sequence of Novosphingobium nitrogenifigens Y88T.</title>
        <authorList>
            <person name="Strabala T.J."/>
            <person name="Macdonald L."/>
            <person name="Liu V."/>
            <person name="Smit A.M."/>
        </authorList>
    </citation>
    <scope>NUCLEOTIDE SEQUENCE [LARGE SCALE GENOMIC DNA]</scope>
    <source>
        <strain evidence="1 2">DSM 19370</strain>
    </source>
</reference>